<sequence>MGDQQRRGFSWRGPGNLGGLHSKAQIHCGLVCLNAETGLDLDTQRALFAAALDIIERQALDLVNRALELFLLADGTLEYSIYELPAPGTAGIAGVYRARTSFQLYLDQIANGSL</sequence>
<dbReference type="Proteomes" id="UP001224845">
    <property type="component" value="Unassembled WGS sequence"/>
</dbReference>
<name>A0AAW8EG25_VARPD</name>
<dbReference type="RefSeq" id="WP_307594691.1">
    <property type="nucleotide sequence ID" value="NZ_JAUSRV010000007.1"/>
</dbReference>
<gene>
    <name evidence="1" type="ORF">J2W39_002984</name>
</gene>
<evidence type="ECO:0000313" key="1">
    <source>
        <dbReference type="EMBL" id="MDP9971742.1"/>
    </source>
</evidence>
<dbReference type="EMBL" id="JAUSRV010000007">
    <property type="protein sequence ID" value="MDP9971742.1"/>
    <property type="molecule type" value="Genomic_DNA"/>
</dbReference>
<proteinExistence type="predicted"/>
<accession>A0AAW8EG25</accession>
<dbReference type="AlphaFoldDB" id="A0AAW8EG25"/>
<evidence type="ECO:0000313" key="2">
    <source>
        <dbReference type="Proteomes" id="UP001224845"/>
    </source>
</evidence>
<comment type="caution">
    <text evidence="1">The sequence shown here is derived from an EMBL/GenBank/DDBJ whole genome shotgun (WGS) entry which is preliminary data.</text>
</comment>
<reference evidence="1" key="1">
    <citation type="submission" date="2023-07" db="EMBL/GenBank/DDBJ databases">
        <title>Sorghum-associated microbial communities from plants grown in Nebraska, USA.</title>
        <authorList>
            <person name="Schachtman D."/>
        </authorList>
    </citation>
    <scope>NUCLEOTIDE SEQUENCE</scope>
    <source>
        <strain evidence="1">DS3315</strain>
    </source>
</reference>
<protein>
    <submittedName>
        <fullName evidence="1">Uncharacterized protein</fullName>
    </submittedName>
</protein>
<organism evidence="1 2">
    <name type="scientific">Variovorax paradoxus</name>
    <dbReference type="NCBI Taxonomy" id="34073"/>
    <lineage>
        <taxon>Bacteria</taxon>
        <taxon>Pseudomonadati</taxon>
        <taxon>Pseudomonadota</taxon>
        <taxon>Betaproteobacteria</taxon>
        <taxon>Burkholderiales</taxon>
        <taxon>Comamonadaceae</taxon>
        <taxon>Variovorax</taxon>
    </lineage>
</organism>